<proteinExistence type="predicted"/>
<comment type="caution">
    <text evidence="1">The sequence shown here is derived from an EMBL/GenBank/DDBJ whole genome shotgun (WGS) entry which is preliminary data.</text>
</comment>
<keyword evidence="2" id="KW-1185">Reference proteome</keyword>
<accession>A0ABT0YGK7</accession>
<dbReference type="RefSeq" id="WP_251804944.1">
    <property type="nucleotide sequence ID" value="NZ_JAMQOL010000115.1"/>
</dbReference>
<reference evidence="1 2" key="1">
    <citation type="submission" date="2022-06" db="EMBL/GenBank/DDBJ databases">
        <title>Actinoplanes abujensis sp. nov., isolated from Nigerian arid soil.</title>
        <authorList>
            <person name="Ding P."/>
        </authorList>
    </citation>
    <scope>NUCLEOTIDE SEQUENCE [LARGE SCALE GENOMIC DNA]</scope>
    <source>
        <strain evidence="2">TRM88002</strain>
    </source>
</reference>
<evidence type="ECO:0000313" key="1">
    <source>
        <dbReference type="EMBL" id="MCM4085212.1"/>
    </source>
</evidence>
<name>A0ABT0YGK7_9ACTN</name>
<gene>
    <name evidence="1" type="ORF">LXN57_47595</name>
</gene>
<sequence>MPISEVLPGEVGDEGSLANIGEKLESSSEISIFALCCATRVAKVVDLLDLPEMATAITSGISLGWSWFTTESESIDLDPAVLRVESVVPVALEQGGHVDNATVAVLYALRALRDKDRSSALNSAKRVRNLSYDLAREIWPTMSLEFLVESPVFVAEFRRQLADAKEIAGWGGVVTHERVARLRMRAERDGDEFVKVVRGDDIASRSGKEAPEQSSLF</sequence>
<protein>
    <submittedName>
        <fullName evidence="1">Uncharacterized protein</fullName>
    </submittedName>
</protein>
<evidence type="ECO:0000313" key="2">
    <source>
        <dbReference type="Proteomes" id="UP001523216"/>
    </source>
</evidence>
<dbReference type="Proteomes" id="UP001523216">
    <property type="component" value="Unassembled WGS sequence"/>
</dbReference>
<dbReference type="EMBL" id="JAMQOL010000115">
    <property type="protein sequence ID" value="MCM4085212.1"/>
    <property type="molecule type" value="Genomic_DNA"/>
</dbReference>
<organism evidence="1 2">
    <name type="scientific">Paractinoplanes hotanensis</name>
    <dbReference type="NCBI Taxonomy" id="2906497"/>
    <lineage>
        <taxon>Bacteria</taxon>
        <taxon>Bacillati</taxon>
        <taxon>Actinomycetota</taxon>
        <taxon>Actinomycetes</taxon>
        <taxon>Micromonosporales</taxon>
        <taxon>Micromonosporaceae</taxon>
        <taxon>Paractinoplanes</taxon>
    </lineage>
</organism>